<dbReference type="InterPro" id="IPR051491">
    <property type="entry name" value="Recombinase/Transposase-rel"/>
</dbReference>
<keyword evidence="2" id="KW-0233">DNA recombination</keyword>
<feature type="domain" description="Cas12f1-like TNB" evidence="3">
    <location>
        <begin position="272"/>
        <end position="336"/>
    </location>
</feature>
<dbReference type="GO" id="GO:0003677">
    <property type="term" value="F:DNA binding"/>
    <property type="evidence" value="ECO:0007669"/>
    <property type="project" value="UniProtKB-KW"/>
</dbReference>
<evidence type="ECO:0000259" key="3">
    <source>
        <dbReference type="Pfam" id="PF07282"/>
    </source>
</evidence>
<sequence length="363" mass="42724">YNKVLASINNGEKINSFELRNKYVTSKTRDGKNNPLIKEWEKKIPKDIRNGAIRDLIKNYKVCFSNKKNKNINFKMKFCSVKDTPSIEIPNTSISIKENKIFIFKKYLKSGIKTGKKQLFNLDIKYFCRLQIVNNEWFLIVPYKKEIPQNTVDLRHDFCALDPGTRTFQTIYSPELCLQIKVNKEKIKSYTNKSDKFDSLRKKKKITRKRHKRRKRKIYSKISNLIDDMHFKTINYLTKTFKHIIIPVFQTKNIAMKSNNKYLNRDLMLMKHYSFRTRLQANGSLNKCHIDVCTEEYTSKTCGACGLLNNVGKSEIYNCFKCKTIIDRDINGARNIAIKRLSEYKSYKKNKVTGKKNINIITL</sequence>
<keyword evidence="1" id="KW-0238">DNA-binding</keyword>
<dbReference type="EMBL" id="KY684094">
    <property type="protein sequence ID" value="ARF10041.1"/>
    <property type="molecule type" value="Genomic_DNA"/>
</dbReference>
<accession>A0A1V0SEC6</accession>
<dbReference type="InterPro" id="IPR010095">
    <property type="entry name" value="Cas12f1-like_TNB"/>
</dbReference>
<evidence type="ECO:0000256" key="2">
    <source>
        <dbReference type="ARBA" id="ARBA00023172"/>
    </source>
</evidence>
<gene>
    <name evidence="4" type="ORF">Indivirus_10_1</name>
</gene>
<organism evidence="4">
    <name type="scientific">Indivirus ILV1</name>
    <dbReference type="NCBI Taxonomy" id="1977633"/>
    <lineage>
        <taxon>Viruses</taxon>
        <taxon>Varidnaviria</taxon>
        <taxon>Bamfordvirae</taxon>
        <taxon>Nucleocytoviricota</taxon>
        <taxon>Megaviricetes</taxon>
        <taxon>Imitervirales</taxon>
        <taxon>Mimiviridae</taxon>
        <taxon>Klosneuvirinae</taxon>
        <taxon>Indivirus</taxon>
    </lineage>
</organism>
<dbReference type="GO" id="GO:0006310">
    <property type="term" value="P:DNA recombination"/>
    <property type="evidence" value="ECO:0007669"/>
    <property type="project" value="UniProtKB-KW"/>
</dbReference>
<dbReference type="PANTHER" id="PTHR36172:SF1">
    <property type="entry name" value="RESOLVASE-RELATED"/>
    <property type="match status" value="1"/>
</dbReference>
<evidence type="ECO:0000256" key="1">
    <source>
        <dbReference type="ARBA" id="ARBA00023125"/>
    </source>
</evidence>
<name>A0A1V0SEC6_9VIRU</name>
<feature type="non-terminal residue" evidence="4">
    <location>
        <position position="1"/>
    </location>
</feature>
<dbReference type="Pfam" id="PF07282">
    <property type="entry name" value="Cas12f1-like_TNB"/>
    <property type="match status" value="1"/>
</dbReference>
<protein>
    <recommendedName>
        <fullName evidence="3">Cas12f1-like TNB domain-containing protein</fullName>
    </recommendedName>
</protein>
<proteinExistence type="predicted"/>
<reference evidence="4" key="1">
    <citation type="journal article" date="2017" name="Science">
        <title>Giant viruses with an expanded complement of translation system components.</title>
        <authorList>
            <person name="Schulz F."/>
            <person name="Yutin N."/>
            <person name="Ivanova N.N."/>
            <person name="Ortega D.R."/>
            <person name="Lee T.K."/>
            <person name="Vierheilig J."/>
            <person name="Daims H."/>
            <person name="Horn M."/>
            <person name="Wagner M."/>
            <person name="Jensen G.J."/>
            <person name="Kyrpides N.C."/>
            <person name="Koonin E.V."/>
            <person name="Woyke T."/>
        </authorList>
    </citation>
    <scope>NUCLEOTIDE SEQUENCE</scope>
    <source>
        <strain evidence="4">ILV1</strain>
    </source>
</reference>
<dbReference type="PANTHER" id="PTHR36172">
    <property type="match status" value="1"/>
</dbReference>
<evidence type="ECO:0000313" key="4">
    <source>
        <dbReference type="EMBL" id="ARF10041.1"/>
    </source>
</evidence>